<protein>
    <recommendedName>
        <fullName evidence="3">prolyl oligopeptidase</fullName>
        <ecNumber evidence="3">3.4.21.26</ecNumber>
    </recommendedName>
</protein>
<evidence type="ECO:0000313" key="12">
    <source>
        <dbReference type="Proteomes" id="UP001142810"/>
    </source>
</evidence>
<evidence type="ECO:0000256" key="2">
    <source>
        <dbReference type="ARBA" id="ARBA00005228"/>
    </source>
</evidence>
<feature type="chain" id="PRO_5045485296" description="prolyl oligopeptidase" evidence="8">
    <location>
        <begin position="23"/>
        <end position="735"/>
    </location>
</feature>
<comment type="catalytic activity">
    <reaction evidence="1">
        <text>Hydrolysis of Pro-|-Xaa &gt;&gt; Ala-|-Xaa in oligopeptides.</text>
        <dbReference type="EC" id="3.4.21.26"/>
    </reaction>
</comment>
<dbReference type="InterPro" id="IPR001375">
    <property type="entry name" value="Peptidase_S9_cat"/>
</dbReference>
<dbReference type="Proteomes" id="UP001142810">
    <property type="component" value="Unassembled WGS sequence"/>
</dbReference>
<accession>A0ABT3PA99</accession>
<evidence type="ECO:0000256" key="7">
    <source>
        <dbReference type="SAM" id="MobiDB-lite"/>
    </source>
</evidence>
<dbReference type="Pfam" id="PF02897">
    <property type="entry name" value="Peptidase_S9_N"/>
    <property type="match status" value="1"/>
</dbReference>
<comment type="caution">
    <text evidence="11">The sequence shown here is derived from an EMBL/GenBank/DDBJ whole genome shotgun (WGS) entry which is preliminary data.</text>
</comment>
<name>A0ABT3PA99_9ALTE</name>
<dbReference type="InterPro" id="IPR029058">
    <property type="entry name" value="AB_hydrolase_fold"/>
</dbReference>
<dbReference type="RefSeq" id="WP_265618544.1">
    <property type="nucleotide sequence ID" value="NZ_JAPFRD010000012.1"/>
</dbReference>
<evidence type="ECO:0000256" key="3">
    <source>
        <dbReference type="ARBA" id="ARBA00011897"/>
    </source>
</evidence>
<dbReference type="EMBL" id="JAPFRD010000012">
    <property type="protein sequence ID" value="MCW8109697.1"/>
    <property type="molecule type" value="Genomic_DNA"/>
</dbReference>
<feature type="domain" description="Peptidase S9A N-terminal" evidence="10">
    <location>
        <begin position="49"/>
        <end position="459"/>
    </location>
</feature>
<dbReference type="Gene3D" id="3.40.50.1820">
    <property type="entry name" value="alpha/beta hydrolase"/>
    <property type="match status" value="1"/>
</dbReference>
<evidence type="ECO:0000256" key="8">
    <source>
        <dbReference type="SAM" id="SignalP"/>
    </source>
</evidence>
<organism evidence="11 12">
    <name type="scientific">Alteromonas aquimaris</name>
    <dbReference type="NCBI Taxonomy" id="2998417"/>
    <lineage>
        <taxon>Bacteria</taxon>
        <taxon>Pseudomonadati</taxon>
        <taxon>Pseudomonadota</taxon>
        <taxon>Gammaproteobacteria</taxon>
        <taxon>Alteromonadales</taxon>
        <taxon>Alteromonadaceae</taxon>
        <taxon>Alteromonas/Salinimonas group</taxon>
        <taxon>Alteromonas</taxon>
    </lineage>
</organism>
<evidence type="ECO:0000313" key="11">
    <source>
        <dbReference type="EMBL" id="MCW8109697.1"/>
    </source>
</evidence>
<dbReference type="PANTHER" id="PTHR42881:SF2">
    <property type="entry name" value="PROLYL ENDOPEPTIDASE"/>
    <property type="match status" value="1"/>
</dbReference>
<keyword evidence="8" id="KW-0732">Signal</keyword>
<feature type="signal peptide" evidence="8">
    <location>
        <begin position="1"/>
        <end position="22"/>
    </location>
</feature>
<dbReference type="PRINTS" id="PR00862">
    <property type="entry name" value="PROLIGOPTASE"/>
</dbReference>
<keyword evidence="5" id="KW-0378">Hydrolase</keyword>
<dbReference type="SUPFAM" id="SSF53474">
    <property type="entry name" value="alpha/beta-Hydrolases"/>
    <property type="match status" value="1"/>
</dbReference>
<proteinExistence type="inferred from homology"/>
<keyword evidence="4" id="KW-0645">Protease</keyword>
<dbReference type="Pfam" id="PF00326">
    <property type="entry name" value="Peptidase_S9"/>
    <property type="match status" value="1"/>
</dbReference>
<evidence type="ECO:0000259" key="9">
    <source>
        <dbReference type="Pfam" id="PF00326"/>
    </source>
</evidence>
<dbReference type="PROSITE" id="PS00708">
    <property type="entry name" value="PRO_ENDOPEP_SER"/>
    <property type="match status" value="1"/>
</dbReference>
<keyword evidence="6" id="KW-0720">Serine protease</keyword>
<sequence length="735" mass="81623">MNQLKRAALPLVAATIAGLLTACQPGTKQLDAEQNPDVTTTPSHSITYPTTRKGEVVDTYFGVEVADPYRWLEDDRSEETANWVKAQNQVTQNYLANIPYRQDIADKLSDLLNYERVSAPFKEGDYTYFYKNDGLQNQSVVYRQKGDEAPEVFIDPNTFSEDGTVSLAGMEFSEDGSLVAYQTSTGGSDWRDVFIMNAETKEQIDDKLVNVKFSNISWYKNEGFYYSSYDKPKGSELSEKTDQHKVYYHKIGTDQAEDAKVFGHNEAQKHRYVGAQVGDENRYLVVGAAESTSGNRLFVKDLQKPNSEFITIKNDLETDASLLLVHDGKFYFKTNLNAPNSKVVTVETSNPSVDHWTDVLPETEHVLSVSTVGGYFFAEYMVDAISQVKQHALDGTFVRDVSLPGIGAVRSSGRGLGDVASFKGPKDASETYFMFENYSTPNTTYLYDLESGKSELVREATTSFDGSQYVSEQVFYTSKDGTKVPMIITHHKDMQLNGENPTLLYGYGGFNISLTPRYSAVVAAWLEMGGVYAVPNIRGGGEYGKAWHKAGTQLQKQNVFDDFIAAGEYLIEKRYTSKQYLALRGGSNGGLLVGAVMTQRPDLAQVALPAVGVLDMLRYHTFTAGAGWAYDYGTSEQSEEMFRYLLNYSPIHNVESGVDYPATMITTADHDDRVVPAHSFKFAAELQEKNTGPNPMLIRIETDAGHGAGTPVSKTIEEYADIFGFTLYSMGVEKL</sequence>
<reference evidence="11" key="1">
    <citation type="submission" date="2022-11" db="EMBL/GenBank/DDBJ databases">
        <title>Alteromonas sp. nov., isolated from sea water of the Qingdao.</title>
        <authorList>
            <person name="Wang Q."/>
        </authorList>
    </citation>
    <scope>NUCLEOTIDE SEQUENCE</scope>
    <source>
        <strain evidence="11">ASW11-7</strain>
    </source>
</reference>
<dbReference type="InterPro" id="IPR002471">
    <property type="entry name" value="Pept_S9_AS"/>
</dbReference>
<dbReference type="PANTHER" id="PTHR42881">
    <property type="entry name" value="PROLYL ENDOPEPTIDASE"/>
    <property type="match status" value="1"/>
</dbReference>
<evidence type="ECO:0000256" key="6">
    <source>
        <dbReference type="ARBA" id="ARBA00022825"/>
    </source>
</evidence>
<feature type="domain" description="Peptidase S9 prolyl oligopeptidase catalytic" evidence="9">
    <location>
        <begin position="522"/>
        <end position="730"/>
    </location>
</feature>
<dbReference type="InterPro" id="IPR051167">
    <property type="entry name" value="Prolyl_oligopep/macrocyclase"/>
</dbReference>
<dbReference type="Gene3D" id="2.130.10.120">
    <property type="entry name" value="Prolyl oligopeptidase, N-terminal domain"/>
    <property type="match status" value="1"/>
</dbReference>
<feature type="compositionally biased region" description="Polar residues" evidence="7">
    <location>
        <begin position="36"/>
        <end position="49"/>
    </location>
</feature>
<dbReference type="InterPro" id="IPR023302">
    <property type="entry name" value="Pept_S9A_N"/>
</dbReference>
<comment type="similarity">
    <text evidence="2">Belongs to the peptidase S9A family.</text>
</comment>
<dbReference type="SUPFAM" id="SSF50993">
    <property type="entry name" value="Peptidase/esterase 'gauge' domain"/>
    <property type="match status" value="1"/>
</dbReference>
<dbReference type="PROSITE" id="PS51257">
    <property type="entry name" value="PROKAR_LIPOPROTEIN"/>
    <property type="match status" value="1"/>
</dbReference>
<evidence type="ECO:0000256" key="4">
    <source>
        <dbReference type="ARBA" id="ARBA00022670"/>
    </source>
</evidence>
<evidence type="ECO:0000256" key="5">
    <source>
        <dbReference type="ARBA" id="ARBA00022801"/>
    </source>
</evidence>
<dbReference type="EC" id="3.4.21.26" evidence="3"/>
<evidence type="ECO:0000256" key="1">
    <source>
        <dbReference type="ARBA" id="ARBA00001070"/>
    </source>
</evidence>
<dbReference type="InterPro" id="IPR002470">
    <property type="entry name" value="Peptidase_S9A"/>
</dbReference>
<gene>
    <name evidence="11" type="ORF">OPS25_14395</name>
</gene>
<evidence type="ECO:0000259" key="10">
    <source>
        <dbReference type="Pfam" id="PF02897"/>
    </source>
</evidence>
<feature type="region of interest" description="Disordered" evidence="7">
    <location>
        <begin position="29"/>
        <end position="49"/>
    </location>
</feature>
<keyword evidence="12" id="KW-1185">Reference proteome</keyword>